<dbReference type="STRING" id="27334.A0A0A2JIK1"/>
<gene>
    <name evidence="2" type="ORF">PEX2_029920</name>
</gene>
<feature type="region of interest" description="Disordered" evidence="1">
    <location>
        <begin position="305"/>
        <end position="351"/>
    </location>
</feature>
<evidence type="ECO:0000313" key="2">
    <source>
        <dbReference type="EMBL" id="KGO55174.1"/>
    </source>
</evidence>
<dbReference type="SUPFAM" id="SSF50494">
    <property type="entry name" value="Trypsin-like serine proteases"/>
    <property type="match status" value="1"/>
</dbReference>
<evidence type="ECO:0000313" key="3">
    <source>
        <dbReference type="Proteomes" id="UP000030143"/>
    </source>
</evidence>
<dbReference type="RefSeq" id="XP_016597389.1">
    <property type="nucleotide sequence ID" value="XM_016740267.1"/>
</dbReference>
<keyword evidence="3" id="KW-1185">Reference proteome</keyword>
<dbReference type="OrthoDB" id="4177740at2759"/>
<comment type="caution">
    <text evidence="2">The sequence shown here is derived from an EMBL/GenBank/DDBJ whole genome shotgun (WGS) entry which is preliminary data.</text>
</comment>
<dbReference type="VEuPathDB" id="FungiDB:PEXP_043930"/>
<feature type="compositionally biased region" description="Polar residues" evidence="1">
    <location>
        <begin position="319"/>
        <end position="329"/>
    </location>
</feature>
<sequence length="481" mass="54070">MPTDFFTLRHRDRQRAAAYLQARSKVITAMGVIYKQVEIYNSAQINPASYKSLDIDCRLLELDDDGKPLQPPNSDPSDSIFFEPRGATWVAPVHVTNTQREREVKRYTEQWESVKDNPLVQSLHSQVWFLYSGLEHMFFLFRREFYPEGDDRVPPSLREMFKWAKSGTIVPSVFADRFYSAIWGSIRWFPGKPHTLLVILIKEEPSEELFRAEVMAITIFGRMQARVLEAHYSQQGLVVKKTRLLDFSTNQVANKNMNILLGFMASDLVRDPRGPTAPTDIPTTLPTAEKVDTAKGGTLRKMFRKIRPRVGADTESEQSEGVTQGSSANRMPEVPRNQISQDSPSGPTPALVAAGTRLDEFGSLHEDTYYIKQGRTTDVTGGVCNGVLPVCKWATRYDINGNSVDNKNIRTEEFMIIGVQDRFNESGDSGSFVVDSTGAVVGLLFANYEHHLQTVGLALPVSDLMDTMNDRLKGPVSLRLP</sequence>
<proteinExistence type="predicted"/>
<dbReference type="PhylomeDB" id="A0A0A2JIK1"/>
<name>A0A0A2JIK1_PENEN</name>
<dbReference type="EMBL" id="JQFZ01000202">
    <property type="protein sequence ID" value="KGO55174.1"/>
    <property type="molecule type" value="Genomic_DNA"/>
</dbReference>
<protein>
    <submittedName>
        <fullName evidence="2">Uncharacterized protein</fullName>
    </submittedName>
</protein>
<evidence type="ECO:0000256" key="1">
    <source>
        <dbReference type="SAM" id="MobiDB-lite"/>
    </source>
</evidence>
<dbReference type="AlphaFoldDB" id="A0A0A2JIK1"/>
<dbReference type="HOGENOM" id="CLU_567533_0_0_1"/>
<accession>A0A0A2JIK1</accession>
<dbReference type="GeneID" id="27675686"/>
<dbReference type="InterPro" id="IPR009003">
    <property type="entry name" value="Peptidase_S1_PA"/>
</dbReference>
<organism evidence="2 3">
    <name type="scientific">Penicillium expansum</name>
    <name type="common">Blue mold rot fungus</name>
    <dbReference type="NCBI Taxonomy" id="27334"/>
    <lineage>
        <taxon>Eukaryota</taxon>
        <taxon>Fungi</taxon>
        <taxon>Dikarya</taxon>
        <taxon>Ascomycota</taxon>
        <taxon>Pezizomycotina</taxon>
        <taxon>Eurotiomycetes</taxon>
        <taxon>Eurotiomycetidae</taxon>
        <taxon>Eurotiales</taxon>
        <taxon>Aspergillaceae</taxon>
        <taxon>Penicillium</taxon>
    </lineage>
</organism>
<reference evidence="2 3" key="1">
    <citation type="journal article" date="2015" name="Mol. Plant Microbe Interact.">
        <title>Genome, transcriptome, and functional analyses of Penicillium expansum provide new insights into secondary metabolism and pathogenicity.</title>
        <authorList>
            <person name="Ballester A.R."/>
            <person name="Marcet-Houben M."/>
            <person name="Levin E."/>
            <person name="Sela N."/>
            <person name="Selma-Lazaro C."/>
            <person name="Carmona L."/>
            <person name="Wisniewski M."/>
            <person name="Droby S."/>
            <person name="Gonzalez-Candelas L."/>
            <person name="Gabaldon T."/>
        </authorList>
    </citation>
    <scope>NUCLEOTIDE SEQUENCE [LARGE SCALE GENOMIC DNA]</scope>
    <source>
        <strain evidence="2 3">MD-8</strain>
    </source>
</reference>
<dbReference type="Proteomes" id="UP000030143">
    <property type="component" value="Unassembled WGS sequence"/>
</dbReference>